<dbReference type="EMBL" id="UHIC01000001">
    <property type="protein sequence ID" value="SUO93750.1"/>
    <property type="molecule type" value="Genomic_DNA"/>
</dbReference>
<dbReference type="GO" id="GO:0102559">
    <property type="term" value="F:peptide chain release factor N(5)-glutamine methyltransferase activity"/>
    <property type="evidence" value="ECO:0007669"/>
    <property type="project" value="UniProtKB-EC"/>
</dbReference>
<dbReference type="RefSeq" id="WP_072575586.1">
    <property type="nucleotide sequence ID" value="NZ_LWHB01000013.1"/>
</dbReference>
<evidence type="ECO:0000259" key="7">
    <source>
        <dbReference type="Pfam" id="PF17827"/>
    </source>
</evidence>
<dbReference type="CDD" id="cd02440">
    <property type="entry name" value="AdoMet_MTases"/>
    <property type="match status" value="1"/>
</dbReference>
<evidence type="ECO:0000313" key="8">
    <source>
        <dbReference type="EMBL" id="SUO93750.1"/>
    </source>
</evidence>
<evidence type="ECO:0000259" key="6">
    <source>
        <dbReference type="Pfam" id="PF05175"/>
    </source>
</evidence>
<dbReference type="SUPFAM" id="SSF53335">
    <property type="entry name" value="S-adenosyl-L-methionine-dependent methyltransferases"/>
    <property type="match status" value="1"/>
</dbReference>
<feature type="domain" description="Release factor glutamine methyltransferase N-terminal" evidence="7">
    <location>
        <begin position="8"/>
        <end position="74"/>
    </location>
</feature>
<dbReference type="HAMAP" id="MF_02126">
    <property type="entry name" value="RF_methyltr_PrmC"/>
    <property type="match status" value="1"/>
</dbReference>
<dbReference type="AlphaFoldDB" id="A0A380MMB5"/>
<comment type="catalytic activity">
    <reaction evidence="4 5">
        <text>L-glutaminyl-[peptide chain release factor] + S-adenosyl-L-methionine = N(5)-methyl-L-glutaminyl-[peptide chain release factor] + S-adenosyl-L-homocysteine + H(+)</text>
        <dbReference type="Rhea" id="RHEA:42896"/>
        <dbReference type="Rhea" id="RHEA-COMP:10271"/>
        <dbReference type="Rhea" id="RHEA-COMP:10272"/>
        <dbReference type="ChEBI" id="CHEBI:15378"/>
        <dbReference type="ChEBI" id="CHEBI:30011"/>
        <dbReference type="ChEBI" id="CHEBI:57856"/>
        <dbReference type="ChEBI" id="CHEBI:59789"/>
        <dbReference type="ChEBI" id="CHEBI:61891"/>
        <dbReference type="EC" id="2.1.1.297"/>
    </reaction>
</comment>
<evidence type="ECO:0000256" key="3">
    <source>
        <dbReference type="ARBA" id="ARBA00022691"/>
    </source>
</evidence>
<dbReference type="EC" id="2.1.1.297" evidence="5"/>
<dbReference type="Gene3D" id="1.10.8.10">
    <property type="entry name" value="DNA helicase RuvA subunit, C-terminal domain"/>
    <property type="match status" value="1"/>
</dbReference>
<dbReference type="InterPro" id="IPR040758">
    <property type="entry name" value="PrmC_N"/>
</dbReference>
<evidence type="ECO:0000256" key="4">
    <source>
        <dbReference type="ARBA" id="ARBA00048391"/>
    </source>
</evidence>
<dbReference type="GO" id="GO:0032259">
    <property type="term" value="P:methylation"/>
    <property type="evidence" value="ECO:0007669"/>
    <property type="project" value="UniProtKB-KW"/>
</dbReference>
<dbReference type="Pfam" id="PF05175">
    <property type="entry name" value="MTS"/>
    <property type="match status" value="1"/>
</dbReference>
<evidence type="ECO:0000256" key="5">
    <source>
        <dbReference type="HAMAP-Rule" id="MF_02126"/>
    </source>
</evidence>
<keyword evidence="1 5" id="KW-0489">Methyltransferase</keyword>
<dbReference type="FunFam" id="3.40.50.150:FF:000053">
    <property type="entry name" value="Release factor glutamine methyltransferase"/>
    <property type="match status" value="1"/>
</dbReference>
<dbReference type="InterPro" id="IPR050320">
    <property type="entry name" value="N5-glutamine_MTase"/>
</dbReference>
<dbReference type="PANTHER" id="PTHR18895:SF74">
    <property type="entry name" value="MTRF1L RELEASE FACTOR GLUTAMINE METHYLTRANSFERASE"/>
    <property type="match status" value="1"/>
</dbReference>
<gene>
    <name evidence="5 8" type="primary">prmC</name>
    <name evidence="8" type="ORF">NCTC13337_00381</name>
</gene>
<evidence type="ECO:0000256" key="1">
    <source>
        <dbReference type="ARBA" id="ARBA00022603"/>
    </source>
</evidence>
<dbReference type="Proteomes" id="UP000254601">
    <property type="component" value="Unassembled WGS sequence"/>
</dbReference>
<keyword evidence="9" id="KW-1185">Reference proteome</keyword>
<sequence>MPYLSDFLAYASEQLKKSSESPSLDAALLIEAVTAISPTSQKWRNDELTQTQIEQLEGLLQRRLQGEPMAYLLGNQPFYDIKLKVTPATLIPRPDTEHLVEAALARIPKEANWHIADLGTGSGAIAIAIAKHRPNAQVVAVDNSAEALAIAQENVQLNTDKTVSLKSLQFQLGSWFEPLEKHRYHLIVSNPPYITSDDRHLAALQYEPRTALVAENEGYADLFYLIENAGEYLCDKGWLLLEHGYQQAARLREYAQQYSHWKNIATLCDYGNNERITLMQKRI</sequence>
<dbReference type="InterPro" id="IPR019874">
    <property type="entry name" value="RF_methyltr_PrmC"/>
</dbReference>
<feature type="binding site" evidence="5">
    <location>
        <begin position="119"/>
        <end position="123"/>
    </location>
    <ligand>
        <name>S-adenosyl-L-methionine</name>
        <dbReference type="ChEBI" id="CHEBI:59789"/>
    </ligand>
</feature>
<feature type="binding site" evidence="5">
    <location>
        <position position="142"/>
    </location>
    <ligand>
        <name>S-adenosyl-L-methionine</name>
        <dbReference type="ChEBI" id="CHEBI:59789"/>
    </ligand>
</feature>
<evidence type="ECO:0000313" key="9">
    <source>
        <dbReference type="Proteomes" id="UP000254601"/>
    </source>
</evidence>
<keyword evidence="2 5" id="KW-0808">Transferase</keyword>
<comment type="similarity">
    <text evidence="5">Belongs to the protein N5-glutamine methyltransferase family. PrmC subfamily.</text>
</comment>
<feature type="binding site" evidence="5">
    <location>
        <position position="190"/>
    </location>
    <ligand>
        <name>S-adenosyl-L-methionine</name>
        <dbReference type="ChEBI" id="CHEBI:59789"/>
    </ligand>
</feature>
<dbReference type="PROSITE" id="PS00092">
    <property type="entry name" value="N6_MTASE"/>
    <property type="match status" value="1"/>
</dbReference>
<dbReference type="InterPro" id="IPR007848">
    <property type="entry name" value="Small_mtfrase_dom"/>
</dbReference>
<accession>A0A380MMB5</accession>
<evidence type="ECO:0000256" key="2">
    <source>
        <dbReference type="ARBA" id="ARBA00022679"/>
    </source>
</evidence>
<feature type="binding site" evidence="5">
    <location>
        <begin position="190"/>
        <end position="193"/>
    </location>
    <ligand>
        <name>substrate</name>
    </ligand>
</feature>
<dbReference type="InterPro" id="IPR029063">
    <property type="entry name" value="SAM-dependent_MTases_sf"/>
</dbReference>
<feature type="binding site" evidence="5">
    <location>
        <position position="175"/>
    </location>
    <ligand>
        <name>S-adenosyl-L-methionine</name>
        <dbReference type="ChEBI" id="CHEBI:59789"/>
    </ligand>
</feature>
<dbReference type="Pfam" id="PF17827">
    <property type="entry name" value="PrmC_N"/>
    <property type="match status" value="1"/>
</dbReference>
<reference evidence="8 9" key="1">
    <citation type="submission" date="2018-06" db="EMBL/GenBank/DDBJ databases">
        <authorList>
            <consortium name="Pathogen Informatics"/>
            <person name="Doyle S."/>
        </authorList>
    </citation>
    <scope>NUCLEOTIDE SEQUENCE [LARGE SCALE GENOMIC DNA]</scope>
    <source>
        <strain evidence="8 9">NCTC13337</strain>
    </source>
</reference>
<proteinExistence type="inferred from homology"/>
<dbReference type="InterPro" id="IPR004556">
    <property type="entry name" value="HemK-like"/>
</dbReference>
<feature type="domain" description="Methyltransferase small" evidence="6">
    <location>
        <begin position="104"/>
        <end position="202"/>
    </location>
</feature>
<dbReference type="Gene3D" id="3.40.50.150">
    <property type="entry name" value="Vaccinia Virus protein VP39"/>
    <property type="match status" value="1"/>
</dbReference>
<dbReference type="GO" id="GO:0003676">
    <property type="term" value="F:nucleic acid binding"/>
    <property type="evidence" value="ECO:0007669"/>
    <property type="project" value="InterPro"/>
</dbReference>
<keyword evidence="3 5" id="KW-0949">S-adenosyl-L-methionine</keyword>
<name>A0A380MMB5_9GAMM</name>
<dbReference type="NCBIfam" id="TIGR03534">
    <property type="entry name" value="RF_mod_PrmC"/>
    <property type="match status" value="1"/>
</dbReference>
<dbReference type="NCBIfam" id="TIGR00536">
    <property type="entry name" value="hemK_fam"/>
    <property type="match status" value="1"/>
</dbReference>
<organism evidence="8 9">
    <name type="scientific">Suttonella ornithocola</name>
    <dbReference type="NCBI Taxonomy" id="279832"/>
    <lineage>
        <taxon>Bacteria</taxon>
        <taxon>Pseudomonadati</taxon>
        <taxon>Pseudomonadota</taxon>
        <taxon>Gammaproteobacteria</taxon>
        <taxon>Cardiobacteriales</taxon>
        <taxon>Cardiobacteriaceae</taxon>
        <taxon>Suttonella</taxon>
    </lineage>
</organism>
<protein>
    <recommendedName>
        <fullName evidence="5">Release factor glutamine methyltransferase</fullName>
        <shortName evidence="5">RF MTase</shortName>
        <ecNumber evidence="5">2.1.1.297</ecNumber>
    </recommendedName>
    <alternativeName>
        <fullName evidence="5">N5-glutamine methyltransferase PrmC</fullName>
    </alternativeName>
    <alternativeName>
        <fullName evidence="5">Protein-(glutamine-N5) MTase PrmC</fullName>
    </alternativeName>
    <alternativeName>
        <fullName evidence="5">Protein-glutamine N-methyltransferase PrmC</fullName>
    </alternativeName>
</protein>
<dbReference type="OrthoDB" id="9800643at2"/>
<dbReference type="PANTHER" id="PTHR18895">
    <property type="entry name" value="HEMK METHYLTRANSFERASE"/>
    <property type="match status" value="1"/>
</dbReference>
<comment type="function">
    <text evidence="5">Methylates the class 1 translation termination release factors RF1/PrfA and RF2/PrfB on the glutamine residue of the universally conserved GGQ motif.</text>
</comment>
<dbReference type="InterPro" id="IPR002052">
    <property type="entry name" value="DNA_methylase_N6_adenine_CS"/>
</dbReference>